<keyword evidence="3" id="KW-1185">Reference proteome</keyword>
<protein>
    <submittedName>
        <fullName evidence="2">Uncharacterized protein</fullName>
    </submittedName>
</protein>
<organism evidence="2 3">
    <name type="scientific">Actinomadura graeca</name>
    <dbReference type="NCBI Taxonomy" id="2750812"/>
    <lineage>
        <taxon>Bacteria</taxon>
        <taxon>Bacillati</taxon>
        <taxon>Actinomycetota</taxon>
        <taxon>Actinomycetes</taxon>
        <taxon>Streptosporangiales</taxon>
        <taxon>Thermomonosporaceae</taxon>
        <taxon>Actinomadura</taxon>
    </lineage>
</organism>
<proteinExistence type="predicted"/>
<reference evidence="2" key="1">
    <citation type="submission" date="2020-07" db="EMBL/GenBank/DDBJ databases">
        <authorList>
            <person name="Tarantini F.S."/>
            <person name="Hong K.W."/>
            <person name="Chan K.G."/>
        </authorList>
    </citation>
    <scope>NUCLEOTIDE SEQUENCE</scope>
    <source>
        <strain evidence="2">32-07</strain>
    </source>
</reference>
<dbReference type="EMBL" id="CP059572">
    <property type="protein sequence ID" value="QXJ24192.1"/>
    <property type="molecule type" value="Genomic_DNA"/>
</dbReference>
<gene>
    <name evidence="2" type="ORF">AGRA3207_005466</name>
</gene>
<name>A0ABX8R3C4_9ACTN</name>
<feature type="compositionally biased region" description="Basic residues" evidence="1">
    <location>
        <begin position="295"/>
        <end position="307"/>
    </location>
</feature>
<evidence type="ECO:0000313" key="3">
    <source>
        <dbReference type="Proteomes" id="UP001049518"/>
    </source>
</evidence>
<accession>A0ABX8R3C4</accession>
<dbReference type="Proteomes" id="UP001049518">
    <property type="component" value="Chromosome"/>
</dbReference>
<evidence type="ECO:0000313" key="2">
    <source>
        <dbReference type="EMBL" id="QXJ24192.1"/>
    </source>
</evidence>
<evidence type="ECO:0000256" key="1">
    <source>
        <dbReference type="SAM" id="MobiDB-lite"/>
    </source>
</evidence>
<feature type="region of interest" description="Disordered" evidence="1">
    <location>
        <begin position="272"/>
        <end position="307"/>
    </location>
</feature>
<sequence>MEFFEVSADVHALIEDLLPVINPAARFEAPLARVVLPVGRFEPSATTWTVLERCARAERTAWPRLVEDWLREVGDLAAMAIAEIELLGDVRKLLRLRIVPKLTEAEREGLLVTSAGDHFDAMVVIEHPEYGGPLTRARASLLGLRRLGDIAVPNTYEGELADVGVHDQPLTASESVRVVSKPGCRYVSSLITEVDRFIPDAGKPGALLAVPSHSTLLLYPIVSAGMGDVLDVFSQVVREMHANADDPSSPEVFWWRRGRALRRLDPAAADRFDPIRSATPPAASAPAASASASRSWRRRSWTPWRRR</sequence>
<feature type="compositionally biased region" description="Low complexity" evidence="1">
    <location>
        <begin position="276"/>
        <end position="294"/>
    </location>
</feature>
<dbReference type="RefSeq" id="WP_231329892.1">
    <property type="nucleotide sequence ID" value="NZ_CP059572.1"/>
</dbReference>